<evidence type="ECO:0000259" key="1">
    <source>
        <dbReference type="PROSITE" id="PS51746"/>
    </source>
</evidence>
<accession>A0A2S0MGW2</accession>
<dbReference type="Proteomes" id="UP000239709">
    <property type="component" value="Chromosome"/>
</dbReference>
<dbReference type="InterPro" id="IPR001932">
    <property type="entry name" value="PPM-type_phosphatase-like_dom"/>
</dbReference>
<gene>
    <name evidence="2" type="ORF">C6570_13505</name>
</gene>
<dbReference type="RefSeq" id="WP_106703683.1">
    <property type="nucleotide sequence ID" value="NZ_CP027666.1"/>
</dbReference>
<dbReference type="Pfam" id="PF13672">
    <property type="entry name" value="PP2C_2"/>
    <property type="match status" value="1"/>
</dbReference>
<dbReference type="KEGG" id="otk:C6570_13505"/>
<feature type="domain" description="PPM-type phosphatase" evidence="1">
    <location>
        <begin position="6"/>
        <end position="248"/>
    </location>
</feature>
<reference evidence="2 3" key="1">
    <citation type="submission" date="2018-03" db="EMBL/GenBank/DDBJ databases">
        <title>Genome sequencing of Ottowia sp.</title>
        <authorList>
            <person name="Kim S.-J."/>
            <person name="Heo J."/>
            <person name="Kwon S.-W."/>
        </authorList>
    </citation>
    <scope>NUCLEOTIDE SEQUENCE [LARGE SCALE GENOMIC DNA]</scope>
    <source>
        <strain evidence="2 3">KADR8-3</strain>
    </source>
</reference>
<proteinExistence type="predicted"/>
<dbReference type="InterPro" id="IPR036457">
    <property type="entry name" value="PPM-type-like_dom_sf"/>
</dbReference>
<evidence type="ECO:0000313" key="3">
    <source>
        <dbReference type="Proteomes" id="UP000239709"/>
    </source>
</evidence>
<dbReference type="SMART" id="SM00332">
    <property type="entry name" value="PP2Cc"/>
    <property type="match status" value="1"/>
</dbReference>
<dbReference type="PROSITE" id="PS51746">
    <property type="entry name" value="PPM_2"/>
    <property type="match status" value="1"/>
</dbReference>
<protein>
    <submittedName>
        <fullName evidence="2">Serine/threonine protein phosphatase</fullName>
    </submittedName>
</protein>
<dbReference type="AlphaFoldDB" id="A0A2S0MGW2"/>
<dbReference type="SMART" id="SM00331">
    <property type="entry name" value="PP2C_SIG"/>
    <property type="match status" value="1"/>
</dbReference>
<sequence>MDKGYRLSAATGIHKGDREYQQDQVALLAHPRIPGCVLGVVADGMGGRAGGRKASDQVLLTSRQLFERYDPASEDGSTTLRQIGEEAHLVIKLTAIAAEQEPHSTIAAFIINPGGECHWVHSGDSRLYHFRGPALLRRTKDNSYVQALVDQGELTDDEALVHPKSNVLLSCLGTEAEPELATHYIPQLQIGDSLLACSDGLWHYFTTEELGSVLHSLPPREASEFLVEKARSRAMGGGDNLALAIVKVEPPVPDKAPVGSGFSPLP</sequence>
<dbReference type="EMBL" id="CP027666">
    <property type="protein sequence ID" value="AVO35134.1"/>
    <property type="molecule type" value="Genomic_DNA"/>
</dbReference>
<evidence type="ECO:0000313" key="2">
    <source>
        <dbReference type="EMBL" id="AVO35134.1"/>
    </source>
</evidence>
<keyword evidence="3" id="KW-1185">Reference proteome</keyword>
<organism evidence="2 3">
    <name type="scientific">Ottowia oryzae</name>
    <dbReference type="NCBI Taxonomy" id="2109914"/>
    <lineage>
        <taxon>Bacteria</taxon>
        <taxon>Pseudomonadati</taxon>
        <taxon>Pseudomonadota</taxon>
        <taxon>Betaproteobacteria</taxon>
        <taxon>Burkholderiales</taxon>
        <taxon>Comamonadaceae</taxon>
        <taxon>Ottowia</taxon>
    </lineage>
</organism>
<name>A0A2S0MGW2_9BURK</name>
<dbReference type="Gene3D" id="3.60.40.10">
    <property type="entry name" value="PPM-type phosphatase domain"/>
    <property type="match status" value="1"/>
</dbReference>
<dbReference type="SUPFAM" id="SSF81606">
    <property type="entry name" value="PP2C-like"/>
    <property type="match status" value="1"/>
</dbReference>
<dbReference type="OrthoDB" id="9801841at2"/>